<dbReference type="EMBL" id="DVOE01000008">
    <property type="protein sequence ID" value="HIU98331.1"/>
    <property type="molecule type" value="Genomic_DNA"/>
</dbReference>
<name>A0A9D1SW33_9FIRM</name>
<organism evidence="1 2">
    <name type="scientific">Candidatus Limadaptatus stercoripullorum</name>
    <dbReference type="NCBI Taxonomy" id="2840846"/>
    <lineage>
        <taxon>Bacteria</taxon>
        <taxon>Bacillati</taxon>
        <taxon>Bacillota</taxon>
        <taxon>Clostridia</taxon>
        <taxon>Eubacteriales</taxon>
        <taxon>Candidatus Limadaptatus</taxon>
    </lineage>
</organism>
<dbReference type="Pfam" id="PF12685">
    <property type="entry name" value="SpoIIIAH"/>
    <property type="match status" value="1"/>
</dbReference>
<dbReference type="Gene3D" id="1.10.287.4300">
    <property type="entry name" value="Stage III sporulation protein AH-like"/>
    <property type="match status" value="1"/>
</dbReference>
<dbReference type="InterPro" id="IPR024232">
    <property type="entry name" value="SpoIIIAH"/>
</dbReference>
<evidence type="ECO:0000313" key="1">
    <source>
        <dbReference type="EMBL" id="HIU98331.1"/>
    </source>
</evidence>
<dbReference type="InterPro" id="IPR038503">
    <property type="entry name" value="SpoIIIAH_sf"/>
</dbReference>
<dbReference type="Proteomes" id="UP000886857">
    <property type="component" value="Unassembled WGS sequence"/>
</dbReference>
<dbReference type="AlphaFoldDB" id="A0A9D1SW33"/>
<proteinExistence type="predicted"/>
<evidence type="ECO:0000313" key="2">
    <source>
        <dbReference type="Proteomes" id="UP000886857"/>
    </source>
</evidence>
<reference evidence="1" key="2">
    <citation type="journal article" date="2021" name="PeerJ">
        <title>Extensive microbial diversity within the chicken gut microbiome revealed by metagenomics and culture.</title>
        <authorList>
            <person name="Gilroy R."/>
            <person name="Ravi A."/>
            <person name="Getino M."/>
            <person name="Pursley I."/>
            <person name="Horton D.L."/>
            <person name="Alikhan N.F."/>
            <person name="Baker D."/>
            <person name="Gharbi K."/>
            <person name="Hall N."/>
            <person name="Watson M."/>
            <person name="Adriaenssens E.M."/>
            <person name="Foster-Nyarko E."/>
            <person name="Jarju S."/>
            <person name="Secka A."/>
            <person name="Antonio M."/>
            <person name="Oren A."/>
            <person name="Chaudhuri R.R."/>
            <person name="La Ragione R."/>
            <person name="Hildebrand F."/>
            <person name="Pallen M.J."/>
        </authorList>
    </citation>
    <scope>NUCLEOTIDE SEQUENCE</scope>
    <source>
        <strain evidence="1">10406</strain>
    </source>
</reference>
<sequence>MKLKAKTKKIIVLSVMVVLLVATGVLNWALNDKLLGADDGGGQAAVTETFFASYRSDREAARESEFLYLDAIMSSETSSAEAKAEAEQQKLGLVERMETEMRVEALVKAKGFEDAIVTMSDEGVNVVVGAGEVTDQQRMQIYDIIQSETEFSAGDVKIIPYA</sequence>
<gene>
    <name evidence="1" type="ORF">IAC73_00605</name>
</gene>
<reference evidence="1" key="1">
    <citation type="submission" date="2020-10" db="EMBL/GenBank/DDBJ databases">
        <authorList>
            <person name="Gilroy R."/>
        </authorList>
    </citation>
    <scope>NUCLEOTIDE SEQUENCE</scope>
    <source>
        <strain evidence="1">10406</strain>
    </source>
</reference>
<comment type="caution">
    <text evidence="1">The sequence shown here is derived from an EMBL/GenBank/DDBJ whole genome shotgun (WGS) entry which is preliminary data.</text>
</comment>
<protein>
    <submittedName>
        <fullName evidence="1">SpoIIIAH-like family protein</fullName>
    </submittedName>
</protein>
<accession>A0A9D1SW33</accession>